<dbReference type="Pfam" id="PF00005">
    <property type="entry name" value="ABC_tran"/>
    <property type="match status" value="2"/>
</dbReference>
<evidence type="ECO:0000313" key="6">
    <source>
        <dbReference type="EMBL" id="RGE64922.1"/>
    </source>
</evidence>
<evidence type="ECO:0000256" key="4">
    <source>
        <dbReference type="SAM" id="Coils"/>
    </source>
</evidence>
<dbReference type="SUPFAM" id="SSF52540">
    <property type="entry name" value="P-loop containing nucleoside triphosphate hydrolases"/>
    <property type="match status" value="2"/>
</dbReference>
<evidence type="ECO:0000256" key="2">
    <source>
        <dbReference type="ARBA" id="ARBA00022741"/>
    </source>
</evidence>
<dbReference type="InterPro" id="IPR027417">
    <property type="entry name" value="P-loop_NTPase"/>
</dbReference>
<dbReference type="PROSITE" id="PS50893">
    <property type="entry name" value="ABC_TRANSPORTER_2"/>
    <property type="match status" value="1"/>
</dbReference>
<dbReference type="Gene3D" id="3.40.50.300">
    <property type="entry name" value="P-loop containing nucleotide triphosphate hydrolases"/>
    <property type="match status" value="2"/>
</dbReference>
<dbReference type="InterPro" id="IPR017871">
    <property type="entry name" value="ABC_transporter-like_CS"/>
</dbReference>
<sequence>MLQIKNLTITHKKDLRPLLEDFNFTLNTGDRAVIISEEGNGKSTLLKLIYDASLVSDYVEYTGQILTQGTLLGYLPQEFPDAWKKETIYSYCVGTPAFTDLSPKELAAIASQLMLPADFFYSDQLCGTLSGGEKVKLQIAALQMGSPDIYLLDEPSNDIDIETLEWLEHFINSCGKPVLFVSHDETLIENTANVIIHLEQIMRKTRPRHTIVRMPYRKYISSREAAFERQEQLAQNERREYRKQMERFRQIEQRVEAMQNGISRQDPHGGRLLKKKMKAVKSQEHRFEREKEDMTQAPDMEKAIFVKITPETRIPNGKIVLDYTQETLSAGGRVLASHISLRIAGPEKICIVGRNGAGKTTLLKQIASLLLSRPDLKAAYMPQDYEELLNMDQNPVEFLSAKGDKAEQTMIRTYLGSMRYTADEMSHCIRELSGGQKAKLLFLKMSLDGCNVLILDEPTRNFSPLSGPVIRQVLKSFDGAIISISHDRKYIGEVVSAVYELTENGLYRRV</sequence>
<dbReference type="EMBL" id="QVLV01000001">
    <property type="protein sequence ID" value="RGE64922.1"/>
    <property type="molecule type" value="Genomic_DNA"/>
</dbReference>
<dbReference type="GeneID" id="97985475"/>
<dbReference type="InterPro" id="IPR050611">
    <property type="entry name" value="ABCF"/>
</dbReference>
<organism evidence="6 7">
    <name type="scientific">Eisenbergiella massiliensis</name>
    <dbReference type="NCBI Taxonomy" id="1720294"/>
    <lineage>
        <taxon>Bacteria</taxon>
        <taxon>Bacillati</taxon>
        <taxon>Bacillota</taxon>
        <taxon>Clostridia</taxon>
        <taxon>Lachnospirales</taxon>
        <taxon>Lachnospiraceae</taxon>
        <taxon>Eisenbergiella</taxon>
    </lineage>
</organism>
<keyword evidence="7" id="KW-1185">Reference proteome</keyword>
<dbReference type="PANTHER" id="PTHR19211:SF14">
    <property type="entry name" value="ATP-BINDING CASSETTE SUB-FAMILY F MEMBER 1"/>
    <property type="match status" value="1"/>
</dbReference>
<keyword evidence="1" id="KW-0677">Repeat</keyword>
<dbReference type="CDD" id="cd03221">
    <property type="entry name" value="ABCF_EF-3"/>
    <property type="match status" value="1"/>
</dbReference>
<dbReference type="PANTHER" id="PTHR19211">
    <property type="entry name" value="ATP-BINDING TRANSPORT PROTEIN-RELATED"/>
    <property type="match status" value="1"/>
</dbReference>
<name>A0A3E3ID07_9FIRM</name>
<keyword evidence="3 6" id="KW-0067">ATP-binding</keyword>
<feature type="domain" description="ABC transporter" evidence="5">
    <location>
        <begin position="2"/>
        <end position="225"/>
    </location>
</feature>
<gene>
    <name evidence="6" type="ORF">DXC51_00890</name>
</gene>
<dbReference type="GO" id="GO:0005524">
    <property type="term" value="F:ATP binding"/>
    <property type="evidence" value="ECO:0007669"/>
    <property type="project" value="UniProtKB-KW"/>
</dbReference>
<dbReference type="InterPro" id="IPR003593">
    <property type="entry name" value="AAA+_ATPase"/>
</dbReference>
<evidence type="ECO:0000256" key="3">
    <source>
        <dbReference type="ARBA" id="ARBA00022840"/>
    </source>
</evidence>
<proteinExistence type="predicted"/>
<evidence type="ECO:0000259" key="5">
    <source>
        <dbReference type="PROSITE" id="PS50893"/>
    </source>
</evidence>
<dbReference type="SMART" id="SM00382">
    <property type="entry name" value="AAA"/>
    <property type="match status" value="2"/>
</dbReference>
<evidence type="ECO:0000256" key="1">
    <source>
        <dbReference type="ARBA" id="ARBA00022737"/>
    </source>
</evidence>
<feature type="coiled-coil region" evidence="4">
    <location>
        <begin position="224"/>
        <end position="254"/>
    </location>
</feature>
<dbReference type="Proteomes" id="UP000260812">
    <property type="component" value="Unassembled WGS sequence"/>
</dbReference>
<reference evidence="6" key="1">
    <citation type="submission" date="2018-08" db="EMBL/GenBank/DDBJ databases">
        <title>A genome reference for cultivated species of the human gut microbiota.</title>
        <authorList>
            <person name="Zou Y."/>
            <person name="Xue W."/>
            <person name="Luo G."/>
        </authorList>
    </citation>
    <scope>NUCLEOTIDE SEQUENCE [LARGE SCALE GENOMIC DNA]</scope>
    <source>
        <strain evidence="6">TF05-5AC</strain>
    </source>
</reference>
<dbReference type="GO" id="GO:0016887">
    <property type="term" value="F:ATP hydrolysis activity"/>
    <property type="evidence" value="ECO:0007669"/>
    <property type="project" value="InterPro"/>
</dbReference>
<accession>A0A3E3ID07</accession>
<dbReference type="PROSITE" id="PS00211">
    <property type="entry name" value="ABC_TRANSPORTER_1"/>
    <property type="match status" value="1"/>
</dbReference>
<dbReference type="InterPro" id="IPR003439">
    <property type="entry name" value="ABC_transporter-like_ATP-bd"/>
</dbReference>
<evidence type="ECO:0000313" key="7">
    <source>
        <dbReference type="Proteomes" id="UP000260812"/>
    </source>
</evidence>
<keyword evidence="2" id="KW-0547">Nucleotide-binding</keyword>
<dbReference type="AlphaFoldDB" id="A0A3E3ID07"/>
<protein>
    <submittedName>
        <fullName evidence="6">ABC transporter ATP-binding protein</fullName>
    </submittedName>
</protein>
<dbReference type="RefSeq" id="WP_117543357.1">
    <property type="nucleotide sequence ID" value="NZ_QVLV01000001.1"/>
</dbReference>
<comment type="caution">
    <text evidence="6">The sequence shown here is derived from an EMBL/GenBank/DDBJ whole genome shotgun (WGS) entry which is preliminary data.</text>
</comment>
<keyword evidence="4" id="KW-0175">Coiled coil</keyword>